<evidence type="ECO:0000256" key="3">
    <source>
        <dbReference type="ARBA" id="ARBA00022670"/>
    </source>
</evidence>
<dbReference type="PANTHER" id="PTHR13367:SF33">
    <property type="entry name" value="P-LOOP CONTAINING NUCLEOSIDE TRIPHOSPHATE HYDROLASE PROTEIN"/>
    <property type="match status" value="1"/>
</dbReference>
<dbReference type="EC" id="3.4.19.12" evidence="2"/>
<dbReference type="Pfam" id="PF12340">
    <property type="entry name" value="DUF3638"/>
    <property type="match status" value="1"/>
</dbReference>
<comment type="catalytic activity">
    <reaction evidence="1">
        <text>Thiol-dependent hydrolysis of ester, thioester, amide, peptide and isopeptide bonds formed by the C-terminal Gly of ubiquitin (a 76-residue protein attached to proteins as an intracellular targeting signal).</text>
        <dbReference type="EC" id="3.4.19.12"/>
    </reaction>
</comment>
<gene>
    <name evidence="10" type="ORF">N7476_010026</name>
</gene>
<proteinExistence type="predicted"/>
<dbReference type="PANTHER" id="PTHR13367">
    <property type="entry name" value="UBIQUITIN THIOESTERASE"/>
    <property type="match status" value="1"/>
</dbReference>
<dbReference type="InterPro" id="IPR022105">
    <property type="entry name" value="DUF3645"/>
</dbReference>
<evidence type="ECO:0000256" key="4">
    <source>
        <dbReference type="ARBA" id="ARBA00022786"/>
    </source>
</evidence>
<reference evidence="10" key="2">
    <citation type="journal article" date="2023" name="IMA Fungus">
        <title>Comparative genomic study of the Penicillium genus elucidates a diverse pangenome and 15 lateral gene transfer events.</title>
        <authorList>
            <person name="Petersen C."/>
            <person name="Sorensen T."/>
            <person name="Nielsen M.R."/>
            <person name="Sondergaard T.E."/>
            <person name="Sorensen J.L."/>
            <person name="Fitzpatrick D.A."/>
            <person name="Frisvad J.C."/>
            <person name="Nielsen K.L."/>
        </authorList>
    </citation>
    <scope>NUCLEOTIDE SEQUENCE</scope>
    <source>
        <strain evidence="10">IBT 21472</strain>
    </source>
</reference>
<keyword evidence="4" id="KW-0833">Ubl conjugation pathway</keyword>
<dbReference type="InterPro" id="IPR022099">
    <property type="entry name" value="DUF3638"/>
</dbReference>
<dbReference type="GO" id="GO:0006508">
    <property type="term" value="P:proteolysis"/>
    <property type="evidence" value="ECO:0007669"/>
    <property type="project" value="UniProtKB-KW"/>
</dbReference>
<feature type="region of interest" description="Disordered" evidence="7">
    <location>
        <begin position="16"/>
        <end position="41"/>
    </location>
</feature>
<keyword evidence="5" id="KW-0378">Hydrolase</keyword>
<keyword evidence="3" id="KW-0645">Protease</keyword>
<accession>A0A9W9PRH9</accession>
<keyword evidence="11" id="KW-1185">Reference proteome</keyword>
<dbReference type="Proteomes" id="UP001147746">
    <property type="component" value="Unassembled WGS sequence"/>
</dbReference>
<keyword evidence="6" id="KW-0788">Thiol protease</keyword>
<evidence type="ECO:0000256" key="2">
    <source>
        <dbReference type="ARBA" id="ARBA00012759"/>
    </source>
</evidence>
<dbReference type="GO" id="GO:0004843">
    <property type="term" value="F:cysteine-type deubiquitinase activity"/>
    <property type="evidence" value="ECO:0007669"/>
    <property type="project" value="UniProtKB-EC"/>
</dbReference>
<protein>
    <recommendedName>
        <fullName evidence="2">ubiquitinyl hydrolase 1</fullName>
        <ecNumber evidence="2">3.4.19.12</ecNumber>
    </recommendedName>
</protein>
<evidence type="ECO:0000256" key="6">
    <source>
        <dbReference type="ARBA" id="ARBA00022807"/>
    </source>
</evidence>
<evidence type="ECO:0000256" key="1">
    <source>
        <dbReference type="ARBA" id="ARBA00000707"/>
    </source>
</evidence>
<evidence type="ECO:0000256" key="5">
    <source>
        <dbReference type="ARBA" id="ARBA00022801"/>
    </source>
</evidence>
<organism evidence="10 11">
    <name type="scientific">Penicillium atrosanguineum</name>
    <dbReference type="NCBI Taxonomy" id="1132637"/>
    <lineage>
        <taxon>Eukaryota</taxon>
        <taxon>Fungi</taxon>
        <taxon>Dikarya</taxon>
        <taxon>Ascomycota</taxon>
        <taxon>Pezizomycotina</taxon>
        <taxon>Eurotiomycetes</taxon>
        <taxon>Eurotiomycetidae</taxon>
        <taxon>Eurotiales</taxon>
        <taxon>Aspergillaceae</taxon>
        <taxon>Penicillium</taxon>
    </lineage>
</organism>
<evidence type="ECO:0000259" key="8">
    <source>
        <dbReference type="Pfam" id="PF12340"/>
    </source>
</evidence>
<name>A0A9W9PRH9_9EURO</name>
<reference evidence="10" key="1">
    <citation type="submission" date="2022-12" db="EMBL/GenBank/DDBJ databases">
        <authorList>
            <person name="Petersen C."/>
        </authorList>
    </citation>
    <scope>NUCLEOTIDE SEQUENCE</scope>
    <source>
        <strain evidence="10">IBT 21472</strain>
    </source>
</reference>
<dbReference type="Pfam" id="PF12359">
    <property type="entry name" value="DUF3645"/>
    <property type="match status" value="1"/>
</dbReference>
<dbReference type="InterPro" id="IPR051346">
    <property type="entry name" value="OTU_Deubiquitinase"/>
</dbReference>
<evidence type="ECO:0000313" key="10">
    <source>
        <dbReference type="EMBL" id="KAJ5303227.1"/>
    </source>
</evidence>
<evidence type="ECO:0000313" key="11">
    <source>
        <dbReference type="Proteomes" id="UP001147746"/>
    </source>
</evidence>
<sequence length="2517" mass="286323">MLRRYLRIDEILNTPQQHARDSTESKKREWTKKSQQHEELLRQAAQTPHQWEVDVHGIEYHPGSCQCCSIENHAKNISIDVYEWPLPKSEEILKTVIFELDCPHWFLKWRDVTWHLIHDFGRVQIEQGPNMQQNLLSYKETQQFCVSWGQRLTLGSTAKSWKRSHYSSRQFPVAFGDITPPNALRFRLLDSKDNSWVGDQNDYPSLKRWCIFNLPPGPYTCLQYTVDSFLHSENKVIADQQNCPSELSLHEFIAFGCLRAGSRVQWYNMVRELASSSLAMNEEAICMLYRQAAWELSGPSPGSELREAHVAFAQGGLGSRLLECLDQKLGCIEANWNEHHTLHTLVVLGLRTLSLSDEFSIVERAVALLRRSRKTALKWCENLTANLSTQTDAQSEAQQLLLIVKIGGLCQLTYAVEPQHLPLLLDNRADLFHLTRSSILVFENSPRSHVNIPSGVKNSLIWTTKTLHNIEEHTRHLIETDASGFNEAINKSVHDLQIASAWRSCPGNASRWVINETSADTHGSPQKIHYNLLSGELLLANCPPGRLPREYTILPLFQRIFGNRTLTVLPSNLNESIFMSTAQYEGYSLHFSVDAGELIIKARAERQILQLIPHEKLAGDFPETLVSGYVHWLALESGTLEFRPLEHAWAPQSTEWHLSIDSIPGKISSMTSGHQTLVDINSQLFKRVAGILGVLDAPSHIHVVQTRKEDDKTVEIHLVRLRLKFFINQDGDLESQEFNAKVDQNQDIGCLYGLKNKLVLLDSGRRCRSVLIPYGGVQLFKVKRQTVVTVTPPEEPRLRCFHYSFDHHLKVLQGSFDMLEILYLAYMHAVTSYILPDPATERSGTAEAIRILRQACLKTSFPLSCETIALLKNIAALTPRRRYYPDHVKSMQTVSWNSELGELAQHDDFRALTQEIVEHASILSTLHGLSDIECDTMANCYKDRGDIHLLERARSRNSQFFYSELGGGSVHRLPRPSLYRSRDREFQSERSHRVYKIATLVRSWRPCLSHCVELLGSVGSWKSVRPSGPSLKEASCTELLRLSFRDAWGSLYELCRSSDQARDSYSLMSLFCTIAFSGKEEKHIYSLLAVAFSTQFEDLPIPPSEQQILNLQLGECFDEEMIKGAIERNYSQLLHPGVGTNSKTQKRAAKERKARYDLQKENDLKTSSEAVKRQWPCEMPQLPEIERVNKMGASQACSFLCTQWYQNRQFLTFLRSVQEKLNTMEVERPLTDLAVPPTPPRDSFVPSRPFLPPSLFDILSSSSPTSLPTESHPLIFHRHCIPQRYNSDINTELRSLISDFRNNVNTCQRELGEGLEESLDSLEKADLPCSSLSLPVDRNVIVGYCDFQRKQKDAIWNAIEETLNWTEHSWEEVAGTILMTQITSHSILSLLATERWHLVPEAWKNNILMFARSISFLRRADRLLSCYDRNDIDGFFKEVESVSEEGWEALEYPGWLLFEIENNLTIRKSQTDVALNIISPTPQSNSVMQLNMGEGKTSVITPLAASVLADGENLLRIFVLKPLLRQSVNLLSQRLGGMLGRRIYHIPFARDTPLDKNTLDQLHQTYVECQRQKGILIVLPEQVLSFRLVGLDLMNRDPALAPQAIGLERWLQSNCRNVIDESDEVLDPKFQLVYTVGSQQTVDGHSDRWDIIQSLLSLVDSQVEKIRLEDPNCLDIERSGARYPILHFLRPETADTIISKILDVINEEGLPGLPMNQWAGRVRRSALDFIRFIDTTNGCRNILRETFQDGIFLRKLLVLRGLLAHDILKFTLAGKRWLVDYGLHTSRCLMAVPFRAKGIPSENAEFGHPDVAITLTCLSYYYHGLTVEQVRHCFTLLGKENDPSAQYHDWISNGLTTLPLALRAITGVNLEDTQVFCGTLYPHLRYQKCIIDFYLSQVVFPKEAKEFPQKLCASAWDIPSQKDQPLTTGFSGTNDNRLLLPRSTPQCDLPHLLHTNAMVISCLLREENRSCILAQDRGGRQLSTMHLIALIKTQCPSVRVIIDVGAQILESSNRWVATHWLSIADDADGAIFFDENDEPAVVDREGHVERLLCSPFRQRMHRCLVFLDQQHARGVDLKLPSTYRAAVTIGPRLTKDRLVQACGRLRGLGVGQSVVFLIPPEVSHSMRRGNDLVTSLDVIRWALMQTCDTLQSLKPLWASQGLQHYKKNRLWSSLIEDSTRAQDVVSCIQEPEAQTLSQLYDPSDVPRASSLNEYIDPSDLTVRELLTARSSATSGHAGGPTLHEEQERQITHEVQRERQVCRPPKQTPLLHHVHEDIRHFVKHGKVPDKGTTAACLAFDGLRKTSAGQFNLPQSLGSRLYTSDDFVKTVKRAKNTADDQFLKPVHWILSNIHNHDLLLLSQHEVNELLPDIRMSKQASLHVYSPKRSKTMRSFNDLAFLVVGERRNEWHWPPELIQDLALFSGNLYFKTFLAYENFRHFLGLVTGSCSNIPEGRVTNEGFVDEETRRLVGWPTQSPFMCSPLPFLRALFNLRSKGHGFSQTHIGMILDVRVPTANQF</sequence>
<evidence type="ECO:0000259" key="9">
    <source>
        <dbReference type="Pfam" id="PF12359"/>
    </source>
</evidence>
<evidence type="ECO:0000256" key="7">
    <source>
        <dbReference type="SAM" id="MobiDB-lite"/>
    </source>
</evidence>
<feature type="domain" description="DUF3638" evidence="8">
    <location>
        <begin position="1445"/>
        <end position="1666"/>
    </location>
</feature>
<comment type="caution">
    <text evidence="10">The sequence shown here is derived from an EMBL/GenBank/DDBJ whole genome shotgun (WGS) entry which is preliminary data.</text>
</comment>
<dbReference type="EMBL" id="JAPZBO010000009">
    <property type="protein sequence ID" value="KAJ5303227.1"/>
    <property type="molecule type" value="Genomic_DNA"/>
</dbReference>
<feature type="compositionally biased region" description="Basic and acidic residues" evidence="7">
    <location>
        <begin position="18"/>
        <end position="41"/>
    </location>
</feature>
<feature type="domain" description="DUF3645" evidence="9">
    <location>
        <begin position="1784"/>
        <end position="1816"/>
    </location>
</feature>